<reference evidence="6 7" key="1">
    <citation type="submission" date="2019-05" db="EMBL/GenBank/DDBJ databases">
        <title>Another draft genome of Portunus trituberculatus and its Hox gene families provides insights of decapod evolution.</title>
        <authorList>
            <person name="Jeong J.-H."/>
            <person name="Song I."/>
            <person name="Kim S."/>
            <person name="Choi T."/>
            <person name="Kim D."/>
            <person name="Ryu S."/>
            <person name="Kim W."/>
        </authorList>
    </citation>
    <scope>NUCLEOTIDE SEQUENCE [LARGE SCALE GENOMIC DNA]</scope>
    <source>
        <tissue evidence="6">Muscle</tissue>
    </source>
</reference>
<sequence length="337" mass="37322">MYNCLSTRVSATGGSTDALCHSTHGTSDVITAALHVIMGDSRQVDVASVHRDDQLQHVATTMVSYGYFGDLLRTSERWRKLGPTRYLLSGVLQLFRNRFYEGQLNVRKPATPLAQPYDVNICSDRCSVCTKAAVCSPTPGEWLQFKGRWSIVTSAVTSCACRLSPYGVSPAAHLGDGCADLVLVAGRSRYHTLSYLFRTAFTGNALSLDHVTFHRAQEVIFTPKAGAAESSWNCDGELLTEPRLRLRLPLLPLTSQTPNGVGTAIRVVDRDDLRSSDAPLIPHVLPVRATPEVHLHDVPLMHSHWFLQDKIKIKTWQNSRAWNEDTTGLLKSEEKQI</sequence>
<keyword evidence="4" id="KW-0067">ATP-binding</keyword>
<dbReference type="SUPFAM" id="SSF111331">
    <property type="entry name" value="NAD kinase/diacylglycerol kinase-like"/>
    <property type="match status" value="1"/>
</dbReference>
<protein>
    <submittedName>
        <fullName evidence="6">Ceramide kinase</fullName>
    </submittedName>
</protein>
<organism evidence="6 7">
    <name type="scientific">Portunus trituberculatus</name>
    <name type="common">Swimming crab</name>
    <name type="synonym">Neptunus trituberculatus</name>
    <dbReference type="NCBI Taxonomy" id="210409"/>
    <lineage>
        <taxon>Eukaryota</taxon>
        <taxon>Metazoa</taxon>
        <taxon>Ecdysozoa</taxon>
        <taxon>Arthropoda</taxon>
        <taxon>Crustacea</taxon>
        <taxon>Multicrustacea</taxon>
        <taxon>Malacostraca</taxon>
        <taxon>Eumalacostraca</taxon>
        <taxon>Eucarida</taxon>
        <taxon>Decapoda</taxon>
        <taxon>Pleocyemata</taxon>
        <taxon>Brachyura</taxon>
        <taxon>Eubrachyura</taxon>
        <taxon>Portunoidea</taxon>
        <taxon>Portunidae</taxon>
        <taxon>Portuninae</taxon>
        <taxon>Portunus</taxon>
    </lineage>
</organism>
<proteinExistence type="predicted"/>
<comment type="caution">
    <text evidence="6">The sequence shown here is derived from an EMBL/GenBank/DDBJ whole genome shotgun (WGS) entry which is preliminary data.</text>
</comment>
<dbReference type="PANTHER" id="PTHR12358">
    <property type="entry name" value="SPHINGOSINE KINASE"/>
    <property type="match status" value="1"/>
</dbReference>
<dbReference type="OrthoDB" id="530923at2759"/>
<feature type="domain" description="DAGKc" evidence="5">
    <location>
        <begin position="13"/>
        <end position="53"/>
    </location>
</feature>
<dbReference type="InterPro" id="IPR001206">
    <property type="entry name" value="Diacylglycerol_kinase_cat_dom"/>
</dbReference>
<dbReference type="InterPro" id="IPR016064">
    <property type="entry name" value="NAD/diacylglycerol_kinase_sf"/>
</dbReference>
<dbReference type="InterPro" id="IPR045540">
    <property type="entry name" value="YegS/DAGK_C"/>
</dbReference>
<dbReference type="PANTHER" id="PTHR12358:SF111">
    <property type="entry name" value="CERAMIDE KINASE, ISOFORM A"/>
    <property type="match status" value="1"/>
</dbReference>
<evidence type="ECO:0000259" key="5">
    <source>
        <dbReference type="PROSITE" id="PS50146"/>
    </source>
</evidence>
<dbReference type="GO" id="GO:0016020">
    <property type="term" value="C:membrane"/>
    <property type="evidence" value="ECO:0007669"/>
    <property type="project" value="GOC"/>
</dbReference>
<gene>
    <name evidence="6" type="primary">CERK_1</name>
    <name evidence="6" type="ORF">E2C01_011627</name>
</gene>
<dbReference type="GO" id="GO:0005524">
    <property type="term" value="F:ATP binding"/>
    <property type="evidence" value="ECO:0007669"/>
    <property type="project" value="UniProtKB-KW"/>
</dbReference>
<evidence type="ECO:0000256" key="1">
    <source>
        <dbReference type="ARBA" id="ARBA00022679"/>
    </source>
</evidence>
<dbReference type="InterPro" id="IPR050187">
    <property type="entry name" value="Lipid_Phosphate_FormReg"/>
</dbReference>
<dbReference type="Proteomes" id="UP000324222">
    <property type="component" value="Unassembled WGS sequence"/>
</dbReference>
<evidence type="ECO:0000256" key="4">
    <source>
        <dbReference type="ARBA" id="ARBA00022840"/>
    </source>
</evidence>
<dbReference type="Gene3D" id="2.60.200.40">
    <property type="match status" value="1"/>
</dbReference>
<evidence type="ECO:0000313" key="7">
    <source>
        <dbReference type="Proteomes" id="UP000324222"/>
    </source>
</evidence>
<evidence type="ECO:0000256" key="2">
    <source>
        <dbReference type="ARBA" id="ARBA00022741"/>
    </source>
</evidence>
<evidence type="ECO:0000256" key="3">
    <source>
        <dbReference type="ARBA" id="ARBA00022777"/>
    </source>
</evidence>
<dbReference type="GO" id="GO:0001729">
    <property type="term" value="F:ceramide kinase activity"/>
    <property type="evidence" value="ECO:0007669"/>
    <property type="project" value="TreeGrafter"/>
</dbReference>
<accession>A0A5B7DBT3</accession>
<dbReference type="Pfam" id="PF19279">
    <property type="entry name" value="YegS_C"/>
    <property type="match status" value="1"/>
</dbReference>
<name>A0A5B7DBT3_PORTR</name>
<dbReference type="EMBL" id="VSRR010000706">
    <property type="protein sequence ID" value="MPC18733.1"/>
    <property type="molecule type" value="Genomic_DNA"/>
</dbReference>
<keyword evidence="1" id="KW-0808">Transferase</keyword>
<keyword evidence="2" id="KW-0547">Nucleotide-binding</keyword>
<keyword evidence="3 6" id="KW-0418">Kinase</keyword>
<dbReference type="GO" id="GO:0006672">
    <property type="term" value="P:ceramide metabolic process"/>
    <property type="evidence" value="ECO:0007669"/>
    <property type="project" value="TreeGrafter"/>
</dbReference>
<keyword evidence="7" id="KW-1185">Reference proteome</keyword>
<dbReference type="AlphaFoldDB" id="A0A5B7DBT3"/>
<dbReference type="PROSITE" id="PS50146">
    <property type="entry name" value="DAGK"/>
    <property type="match status" value="1"/>
</dbReference>
<evidence type="ECO:0000313" key="6">
    <source>
        <dbReference type="EMBL" id="MPC18733.1"/>
    </source>
</evidence>